<gene>
    <name evidence="1" type="ORF">OOW_P131scaffold01521g1</name>
</gene>
<evidence type="ECO:0000313" key="1">
    <source>
        <dbReference type="EMBL" id="ELQ58785.1"/>
    </source>
</evidence>
<proteinExistence type="predicted"/>
<organism>
    <name type="scientific">Pyricularia oryzae (strain P131)</name>
    <name type="common">Rice blast fungus</name>
    <name type="synonym">Magnaporthe oryzae</name>
    <dbReference type="NCBI Taxonomy" id="1143193"/>
    <lineage>
        <taxon>Eukaryota</taxon>
        <taxon>Fungi</taxon>
        <taxon>Dikarya</taxon>
        <taxon>Ascomycota</taxon>
        <taxon>Pezizomycotina</taxon>
        <taxon>Sordariomycetes</taxon>
        <taxon>Sordariomycetidae</taxon>
        <taxon>Magnaporthales</taxon>
        <taxon>Pyriculariaceae</taxon>
        <taxon>Pyricularia</taxon>
    </lineage>
</organism>
<name>L7IU07_PYRO1</name>
<reference evidence="1" key="1">
    <citation type="journal article" date="2012" name="PLoS Genet.">
        <title>Comparative analysis of the genomes of two field isolates of the rice blast fungus Magnaporthe oryzae.</title>
        <authorList>
            <person name="Xue M."/>
            <person name="Yang J."/>
            <person name="Li Z."/>
            <person name="Hu S."/>
            <person name="Yao N."/>
            <person name="Dean R.A."/>
            <person name="Zhao W."/>
            <person name="Shen M."/>
            <person name="Zhang H."/>
            <person name="Li C."/>
            <person name="Liu L."/>
            <person name="Cao L."/>
            <person name="Xu X."/>
            <person name="Xing Y."/>
            <person name="Hsiang T."/>
            <person name="Zhang Z."/>
            <person name="Xu J.R."/>
            <person name="Peng Y.L."/>
        </authorList>
    </citation>
    <scope>NUCLEOTIDE SEQUENCE [LARGE SCALE GENOMIC DNA]</scope>
    <source>
        <strain evidence="1">P131</strain>
    </source>
</reference>
<dbReference type="AlphaFoldDB" id="L7IU07"/>
<sequence>MAVLSFHSNTGLHIQDFQNAENPWI</sequence>
<protein>
    <submittedName>
        <fullName evidence="1">Uncharacterized protein</fullName>
    </submittedName>
</protein>
<accession>L7IU07</accession>
<dbReference type="EMBL" id="JH794151">
    <property type="protein sequence ID" value="ELQ58785.1"/>
    <property type="molecule type" value="Genomic_DNA"/>
</dbReference>